<dbReference type="AlphaFoldDB" id="A0A8J6IKZ5"/>
<dbReference type="EMBL" id="JACOGI010000001">
    <property type="protein sequence ID" value="MBC3515364.1"/>
    <property type="molecule type" value="Genomic_DNA"/>
</dbReference>
<name>A0A8J6IKZ5_9FIRM</name>
<reference evidence="1" key="1">
    <citation type="submission" date="2020-08" db="EMBL/GenBank/DDBJ databases">
        <authorList>
            <person name="Liu C."/>
            <person name="Sun Q."/>
        </authorList>
    </citation>
    <scope>NUCLEOTIDE SEQUENCE</scope>
    <source>
        <strain evidence="1">NSJ-65</strain>
    </source>
</reference>
<gene>
    <name evidence="1" type="ORF">H8K20_03005</name>
</gene>
<proteinExistence type="predicted"/>
<protein>
    <submittedName>
        <fullName evidence="1">Uncharacterized protein</fullName>
    </submittedName>
</protein>
<comment type="caution">
    <text evidence="1">The sequence shown here is derived from an EMBL/GenBank/DDBJ whole genome shotgun (WGS) entry which is preliminary data.</text>
</comment>
<dbReference type="RefSeq" id="WP_186487439.1">
    <property type="nucleotide sequence ID" value="NZ_JACOGI010000001.1"/>
</dbReference>
<organism evidence="1 2">
    <name type="scientific">Neobittarella massiliensis</name>
    <name type="common">ex Bilen et al. 2018</name>
    <dbReference type="NCBI Taxonomy" id="2041842"/>
    <lineage>
        <taxon>Bacteria</taxon>
        <taxon>Bacillati</taxon>
        <taxon>Bacillota</taxon>
        <taxon>Clostridia</taxon>
        <taxon>Eubacteriales</taxon>
        <taxon>Oscillospiraceae</taxon>
        <taxon>Neobittarella (ex Bilen et al. 2018)</taxon>
    </lineage>
</organism>
<evidence type="ECO:0000313" key="2">
    <source>
        <dbReference type="Proteomes" id="UP000597668"/>
    </source>
</evidence>
<accession>A0A8J6IKZ5</accession>
<evidence type="ECO:0000313" key="1">
    <source>
        <dbReference type="EMBL" id="MBC3515364.1"/>
    </source>
</evidence>
<keyword evidence="2" id="KW-1185">Reference proteome</keyword>
<sequence length="70" mass="8041">MREEQITIRKTVAADAKNEKDLSKRVPAKRSYFVCKFSLEAPPNFKLFLWDLEIAAKHANESSARMDEAV</sequence>
<dbReference type="Proteomes" id="UP000597668">
    <property type="component" value="Unassembled WGS sequence"/>
</dbReference>